<evidence type="ECO:0000313" key="2">
    <source>
        <dbReference type="EMBL" id="JAG33808.1"/>
    </source>
</evidence>
<reference evidence="2" key="1">
    <citation type="journal article" date="2014" name="PLoS ONE">
        <title>Transcriptome-Based Identification of ABC Transporters in the Western Tarnished Plant Bug Lygus hesperus.</title>
        <authorList>
            <person name="Hull J.J."/>
            <person name="Chaney K."/>
            <person name="Geib S.M."/>
            <person name="Fabrick J.A."/>
            <person name="Brent C.S."/>
            <person name="Walsh D."/>
            <person name="Lavine L.C."/>
        </authorList>
    </citation>
    <scope>NUCLEOTIDE SEQUENCE</scope>
</reference>
<gene>
    <name evidence="2" type="primary">exgD</name>
    <name evidence="2" type="ORF">CM83_24511</name>
</gene>
<accession>A0A0A9YRS8</accession>
<feature type="non-terminal residue" evidence="2">
    <location>
        <position position="104"/>
    </location>
</feature>
<protein>
    <submittedName>
        <fullName evidence="2">Putative glucan 1,3-beta-glucosidase D</fullName>
    </submittedName>
</protein>
<dbReference type="EMBL" id="GBHO01009796">
    <property type="protein sequence ID" value="JAG33808.1"/>
    <property type="molecule type" value="Transcribed_RNA"/>
</dbReference>
<organism evidence="2">
    <name type="scientific">Lygus hesperus</name>
    <name type="common">Western plant bug</name>
    <dbReference type="NCBI Taxonomy" id="30085"/>
    <lineage>
        <taxon>Eukaryota</taxon>
        <taxon>Metazoa</taxon>
        <taxon>Ecdysozoa</taxon>
        <taxon>Arthropoda</taxon>
        <taxon>Hexapoda</taxon>
        <taxon>Insecta</taxon>
        <taxon>Pterygota</taxon>
        <taxon>Neoptera</taxon>
        <taxon>Paraneoptera</taxon>
        <taxon>Hemiptera</taxon>
        <taxon>Heteroptera</taxon>
        <taxon>Panheteroptera</taxon>
        <taxon>Cimicomorpha</taxon>
        <taxon>Miridae</taxon>
        <taxon>Mirini</taxon>
        <taxon>Lygus</taxon>
    </lineage>
</organism>
<evidence type="ECO:0000256" key="1">
    <source>
        <dbReference type="SAM" id="MobiDB-lite"/>
    </source>
</evidence>
<feature type="non-terminal residue" evidence="2">
    <location>
        <position position="1"/>
    </location>
</feature>
<sequence>RVRADNDTLRSGLTRLSAEKLELQEKYDSESAKCRILLKQNKELLKLKLGRKLKDAGVSTEPLEDVPPQAQAPKKKERDEYEGMFVIKTAHIEVFVEHLLELSP</sequence>
<feature type="region of interest" description="Disordered" evidence="1">
    <location>
        <begin position="56"/>
        <end position="78"/>
    </location>
</feature>
<dbReference type="AlphaFoldDB" id="A0A0A9YRS8"/>
<proteinExistence type="predicted"/>
<reference evidence="2" key="2">
    <citation type="submission" date="2014-07" db="EMBL/GenBank/DDBJ databases">
        <authorList>
            <person name="Hull J."/>
        </authorList>
    </citation>
    <scope>NUCLEOTIDE SEQUENCE</scope>
</reference>
<name>A0A0A9YRS8_LYGHE</name>